<gene>
    <name evidence="2" type="ORF">EOD39_11065</name>
</gene>
<organism evidence="2 3">
    <name type="scientific">Acipenser ruthenus</name>
    <name type="common">Sterlet sturgeon</name>
    <dbReference type="NCBI Taxonomy" id="7906"/>
    <lineage>
        <taxon>Eukaryota</taxon>
        <taxon>Metazoa</taxon>
        <taxon>Chordata</taxon>
        <taxon>Craniata</taxon>
        <taxon>Vertebrata</taxon>
        <taxon>Euteleostomi</taxon>
        <taxon>Actinopterygii</taxon>
        <taxon>Chondrostei</taxon>
        <taxon>Acipenseriformes</taxon>
        <taxon>Acipenseridae</taxon>
        <taxon>Acipenser</taxon>
    </lineage>
</organism>
<feature type="compositionally biased region" description="Low complexity" evidence="1">
    <location>
        <begin position="53"/>
        <end position="69"/>
    </location>
</feature>
<proteinExistence type="predicted"/>
<feature type="compositionally biased region" description="Basic and acidic residues" evidence="1">
    <location>
        <begin position="88"/>
        <end position="104"/>
    </location>
</feature>
<dbReference type="AlphaFoldDB" id="A0A444UPZ9"/>
<keyword evidence="3" id="KW-1185">Reference proteome</keyword>
<dbReference type="Proteomes" id="UP000289886">
    <property type="component" value="Unassembled WGS sequence"/>
</dbReference>
<evidence type="ECO:0000313" key="2">
    <source>
        <dbReference type="EMBL" id="RXM37243.1"/>
    </source>
</evidence>
<name>A0A444UPZ9_ACIRT</name>
<accession>A0A444UPZ9</accession>
<sequence length="110" mass="12860">MIPATYLYKQFHREFPRQNQHEVEQAIDDIQNSFLSRRFDPIAENTGNGLTLPEAEGSNANSEEQNNQAEPEEKEDENPGQRENPMQETHEDRTSPQPENEMRRTTNLYL</sequence>
<reference evidence="2 3" key="1">
    <citation type="submission" date="2019-01" db="EMBL/GenBank/DDBJ databases">
        <title>Draft Genome and Complete Hox-Cluster Characterization of the Sterlet Sturgeon (Acipenser ruthenus).</title>
        <authorList>
            <person name="Wei Q."/>
        </authorList>
    </citation>
    <scope>NUCLEOTIDE SEQUENCE [LARGE SCALE GENOMIC DNA]</scope>
    <source>
        <strain evidence="2">WHYD16114868_AA</strain>
        <tissue evidence="2">Blood</tissue>
    </source>
</reference>
<dbReference type="EMBL" id="SCEB01214078">
    <property type="protein sequence ID" value="RXM37243.1"/>
    <property type="molecule type" value="Genomic_DNA"/>
</dbReference>
<feature type="region of interest" description="Disordered" evidence="1">
    <location>
        <begin position="38"/>
        <end position="110"/>
    </location>
</feature>
<protein>
    <submittedName>
        <fullName evidence="2">Uncharacterized protein</fullName>
    </submittedName>
</protein>
<comment type="caution">
    <text evidence="2">The sequence shown here is derived from an EMBL/GenBank/DDBJ whole genome shotgun (WGS) entry which is preliminary data.</text>
</comment>
<evidence type="ECO:0000256" key="1">
    <source>
        <dbReference type="SAM" id="MobiDB-lite"/>
    </source>
</evidence>
<evidence type="ECO:0000313" key="3">
    <source>
        <dbReference type="Proteomes" id="UP000289886"/>
    </source>
</evidence>